<protein>
    <submittedName>
        <fullName evidence="2">Uncharacterized protein</fullName>
    </submittedName>
</protein>
<comment type="caution">
    <text evidence="2">The sequence shown here is derived from an EMBL/GenBank/DDBJ whole genome shotgun (WGS) entry which is preliminary data.</text>
</comment>
<keyword evidence="3" id="KW-1185">Reference proteome</keyword>
<reference evidence="2 3" key="1">
    <citation type="submission" date="2018-04" db="EMBL/GenBank/DDBJ databases">
        <authorList>
            <person name="Zhang X."/>
            <person name="Yuan J."/>
            <person name="Li F."/>
            <person name="Xiang J."/>
        </authorList>
    </citation>
    <scope>NUCLEOTIDE SEQUENCE [LARGE SCALE GENOMIC DNA]</scope>
    <source>
        <tissue evidence="2">Muscle</tissue>
    </source>
</reference>
<evidence type="ECO:0000313" key="2">
    <source>
        <dbReference type="EMBL" id="ROT85227.1"/>
    </source>
</evidence>
<proteinExistence type="predicted"/>
<dbReference type="EMBL" id="QCYY01000365">
    <property type="protein sequence ID" value="ROT85227.1"/>
    <property type="molecule type" value="Genomic_DNA"/>
</dbReference>
<reference evidence="2 3" key="2">
    <citation type="submission" date="2019-01" db="EMBL/GenBank/DDBJ databases">
        <title>The decoding of complex shrimp genome reveals the adaptation for benthos swimmer, frequently molting mechanism and breeding impact on genome.</title>
        <authorList>
            <person name="Sun Y."/>
            <person name="Gao Y."/>
            <person name="Yu Y."/>
        </authorList>
    </citation>
    <scope>NUCLEOTIDE SEQUENCE [LARGE SCALE GENOMIC DNA]</scope>
    <source>
        <tissue evidence="2">Muscle</tissue>
    </source>
</reference>
<keyword evidence="1" id="KW-0812">Transmembrane</keyword>
<accession>A0A3R7QNW8</accession>
<dbReference type="Proteomes" id="UP000283509">
    <property type="component" value="Unassembled WGS sequence"/>
</dbReference>
<evidence type="ECO:0000313" key="3">
    <source>
        <dbReference type="Proteomes" id="UP000283509"/>
    </source>
</evidence>
<gene>
    <name evidence="2" type="ORF">C7M84_019626</name>
</gene>
<feature type="transmembrane region" description="Helical" evidence="1">
    <location>
        <begin position="101"/>
        <end position="119"/>
    </location>
</feature>
<keyword evidence="1" id="KW-1133">Transmembrane helix</keyword>
<keyword evidence="1" id="KW-0472">Membrane</keyword>
<organism evidence="2 3">
    <name type="scientific">Penaeus vannamei</name>
    <name type="common">Whiteleg shrimp</name>
    <name type="synonym">Litopenaeus vannamei</name>
    <dbReference type="NCBI Taxonomy" id="6689"/>
    <lineage>
        <taxon>Eukaryota</taxon>
        <taxon>Metazoa</taxon>
        <taxon>Ecdysozoa</taxon>
        <taxon>Arthropoda</taxon>
        <taxon>Crustacea</taxon>
        <taxon>Multicrustacea</taxon>
        <taxon>Malacostraca</taxon>
        <taxon>Eumalacostraca</taxon>
        <taxon>Eucarida</taxon>
        <taxon>Decapoda</taxon>
        <taxon>Dendrobranchiata</taxon>
        <taxon>Penaeoidea</taxon>
        <taxon>Penaeidae</taxon>
        <taxon>Penaeus</taxon>
    </lineage>
</organism>
<sequence>MDQESCEYSLVAERSCTSSSRHGRGGGGGSSRVLLKLTECCRSKVAFRSKYPFLSPCFQGSSLPSLLFLSPRLKRPFILLFSLVTHKVQSSFSLYLKPQVLFFLSLLLLFSKALFFSYFRLFPMLLIPHVLSFPISIYSLNPLPFPVSTHFPNLYLSLLLPFPKPFLISSQLFPHKSFPFPLSVSQALSFFSSFIPQAFRIPSNSFPLRAFLSLSPPFPKPFPFHSPLIPQTFLPFPSPIIPKPSPFPFPLTPFIFPLSFRSQACSFPLPVSQPSFPSPFIPQALSYPFFRLFPNFYYSPNPFRSLSPFFPFSVYSPNLSFPHFPSPLLFLFRLFPKLLLFPLPPFPFLIPSQFYSLQSFPSLSPFIPKPSPLPSPFIPQALSIPSHSIPLQSFPSPISAHSPSPFLSLLCLFPKPSPLPSPFIPQALSYPFPILFPFRALLPLSPPIPQALSNFFPFQSSPSPPYLLLFPKPFPLPFAGRNQLQGSDAPPFYVEESDSLFLSIANRIPSHLCALCLPPSRVSGAQGNGMETHMDVDIRS</sequence>
<name>A0A3R7QNW8_PENVA</name>
<evidence type="ECO:0000256" key="1">
    <source>
        <dbReference type="SAM" id="Phobius"/>
    </source>
</evidence>
<dbReference type="AlphaFoldDB" id="A0A3R7QNW8"/>